<dbReference type="SMART" id="SM00283">
    <property type="entry name" value="MA"/>
    <property type="match status" value="1"/>
</dbReference>
<keyword evidence="4" id="KW-0812">Transmembrane</keyword>
<dbReference type="PANTHER" id="PTHR32089">
    <property type="entry name" value="METHYL-ACCEPTING CHEMOTAXIS PROTEIN MCPB"/>
    <property type="match status" value="1"/>
</dbReference>
<dbReference type="RefSeq" id="WP_232525469.1">
    <property type="nucleotide sequence ID" value="NZ_JBBMQW010000037.1"/>
</dbReference>
<sequence>MIIFLPITLLIKNLGLKIYFWITLTIFFGFFVSLFYFPIVKLIFVFVVLLYLLSGIACIASSQLKQIKSVIEHINTKNFDHRDIHFNSLANSEFIEELLVKYRELGRVITHHNEKNKEVEYSAIQVIEISSEVKNNVLLQSDAINSTASAVTQMSHSLSEINNEISKTHHSSCLASEIANQGRDTLVSLSNAVTNVNKRAKITQQRMVSLNELVINVEKITESIQQISQQINLLALNASIEAARAGEFGLGFAVVAEEVRALAKRTHNSTDSIVANIDDVLKESSEIVSTMSEVVIQTDVCLQKVNEVDISFNDIEKATEQVKHQMEIVSNVSTEQAAATHEISEHIAQVVLGAQANSDIAVQSQLVANHLRKLTQRQ</sequence>
<organism evidence="6 7">
    <name type="scientific">Pseudoalteromonas fuliginea</name>
    <dbReference type="NCBI Taxonomy" id="1872678"/>
    <lineage>
        <taxon>Bacteria</taxon>
        <taxon>Pseudomonadati</taxon>
        <taxon>Pseudomonadota</taxon>
        <taxon>Gammaproteobacteria</taxon>
        <taxon>Alteromonadales</taxon>
        <taxon>Pseudoalteromonadaceae</taxon>
        <taxon>Pseudoalteromonas</taxon>
    </lineage>
</organism>
<evidence type="ECO:0000313" key="6">
    <source>
        <dbReference type="EMBL" id="KDC49722.1"/>
    </source>
</evidence>
<dbReference type="Proteomes" id="UP000027154">
    <property type="component" value="Unassembled WGS sequence"/>
</dbReference>
<keyword evidence="2 3" id="KW-0807">Transducer</keyword>
<dbReference type="GO" id="GO:0006935">
    <property type="term" value="P:chemotaxis"/>
    <property type="evidence" value="ECO:0007669"/>
    <property type="project" value="UniProtKB-ARBA"/>
</dbReference>
<dbReference type="InterPro" id="IPR004089">
    <property type="entry name" value="MCPsignal_dom"/>
</dbReference>
<evidence type="ECO:0000259" key="5">
    <source>
        <dbReference type="PROSITE" id="PS50111"/>
    </source>
</evidence>
<proteinExistence type="predicted"/>
<keyword evidence="4" id="KW-1133">Transmembrane helix</keyword>
<dbReference type="GO" id="GO:0007165">
    <property type="term" value="P:signal transduction"/>
    <property type="evidence" value="ECO:0007669"/>
    <property type="project" value="UniProtKB-KW"/>
</dbReference>
<comment type="subcellular location">
    <subcellularLocation>
        <location evidence="1">Membrane</location>
    </subcellularLocation>
</comment>
<comment type="caution">
    <text evidence="6">The sequence shown here is derived from an EMBL/GenBank/DDBJ whole genome shotgun (WGS) entry which is preliminary data.</text>
</comment>
<name>A0ABD3Y5X6_9GAMM</name>
<dbReference type="Gene3D" id="1.10.287.950">
    <property type="entry name" value="Methyl-accepting chemotaxis protein"/>
    <property type="match status" value="1"/>
</dbReference>
<dbReference type="AlphaFoldDB" id="A0ABD3Y5X6"/>
<keyword evidence="4" id="KW-0472">Membrane</keyword>
<dbReference type="EMBL" id="JJNZ01000057">
    <property type="protein sequence ID" value="KDC49722.1"/>
    <property type="molecule type" value="Genomic_DNA"/>
</dbReference>
<dbReference type="Pfam" id="PF00015">
    <property type="entry name" value="MCPsignal"/>
    <property type="match status" value="1"/>
</dbReference>
<accession>A0ABD3Y5X6</accession>
<evidence type="ECO:0000256" key="4">
    <source>
        <dbReference type="SAM" id="Phobius"/>
    </source>
</evidence>
<evidence type="ECO:0000313" key="7">
    <source>
        <dbReference type="Proteomes" id="UP000027154"/>
    </source>
</evidence>
<evidence type="ECO:0000256" key="1">
    <source>
        <dbReference type="ARBA" id="ARBA00004370"/>
    </source>
</evidence>
<dbReference type="PROSITE" id="PS50111">
    <property type="entry name" value="CHEMOTAXIS_TRANSDUC_2"/>
    <property type="match status" value="1"/>
</dbReference>
<gene>
    <name evidence="6" type="ORF">DC53_15345</name>
</gene>
<feature type="domain" description="Methyl-accepting transducer" evidence="5">
    <location>
        <begin position="115"/>
        <end position="351"/>
    </location>
</feature>
<protein>
    <submittedName>
        <fullName evidence="6">Chemotaxis protein</fullName>
    </submittedName>
</protein>
<feature type="transmembrane region" description="Helical" evidence="4">
    <location>
        <begin position="18"/>
        <end position="37"/>
    </location>
</feature>
<dbReference type="SUPFAM" id="SSF58104">
    <property type="entry name" value="Methyl-accepting chemotaxis protein (MCP) signaling domain"/>
    <property type="match status" value="1"/>
</dbReference>
<feature type="transmembrane region" description="Helical" evidence="4">
    <location>
        <begin position="43"/>
        <end position="60"/>
    </location>
</feature>
<evidence type="ECO:0000256" key="3">
    <source>
        <dbReference type="PROSITE-ProRule" id="PRU00284"/>
    </source>
</evidence>
<reference evidence="6 7" key="1">
    <citation type="submission" date="2014-04" db="EMBL/GenBank/DDBJ databases">
        <title>Pseudoalteromonas galatheae sp. nov., isolated from a deep-sea polychaete near Canal Concepcion, Chile.</title>
        <authorList>
            <person name="Machado H.R."/>
            <person name="Gram L."/>
            <person name="Vynne N.G."/>
        </authorList>
    </citation>
    <scope>NUCLEOTIDE SEQUENCE [LARGE SCALE GENOMIC DNA]</scope>
    <source>
        <strain evidence="6 7">KMM216</strain>
    </source>
</reference>
<dbReference type="GO" id="GO:0016020">
    <property type="term" value="C:membrane"/>
    <property type="evidence" value="ECO:0007669"/>
    <property type="project" value="UniProtKB-SubCell"/>
</dbReference>
<evidence type="ECO:0000256" key="2">
    <source>
        <dbReference type="ARBA" id="ARBA00023224"/>
    </source>
</evidence>
<dbReference type="PANTHER" id="PTHR32089:SF112">
    <property type="entry name" value="LYSOZYME-LIKE PROTEIN-RELATED"/>
    <property type="match status" value="1"/>
</dbReference>